<organism evidence="1 2">
    <name type="scientific">Faunimonas pinastri</name>
    <dbReference type="NCBI Taxonomy" id="1855383"/>
    <lineage>
        <taxon>Bacteria</taxon>
        <taxon>Pseudomonadati</taxon>
        <taxon>Pseudomonadota</taxon>
        <taxon>Alphaproteobacteria</taxon>
        <taxon>Hyphomicrobiales</taxon>
        <taxon>Afifellaceae</taxon>
        <taxon>Faunimonas</taxon>
    </lineage>
</organism>
<keyword evidence="2" id="KW-1185">Reference proteome</keyword>
<gene>
    <name evidence="1" type="ORF">SAMN05216548_12814</name>
</gene>
<reference evidence="1 2" key="1">
    <citation type="submission" date="2016-10" db="EMBL/GenBank/DDBJ databases">
        <authorList>
            <person name="de Groot N.N."/>
        </authorList>
    </citation>
    <scope>NUCLEOTIDE SEQUENCE [LARGE SCALE GENOMIC DNA]</scope>
    <source>
        <strain evidence="1 2">A52C2</strain>
    </source>
</reference>
<dbReference type="AlphaFoldDB" id="A0A1H9QG67"/>
<dbReference type="RefSeq" id="WP_092499931.1">
    <property type="nucleotide sequence ID" value="NZ_FOFG01000028.1"/>
</dbReference>
<dbReference type="EMBL" id="FOFG01000028">
    <property type="protein sequence ID" value="SER59526.1"/>
    <property type="molecule type" value="Genomic_DNA"/>
</dbReference>
<accession>A0A1H9QG67</accession>
<dbReference type="STRING" id="1855383.SAMN05216548_12814"/>
<dbReference type="Proteomes" id="UP000199647">
    <property type="component" value="Unassembled WGS sequence"/>
</dbReference>
<evidence type="ECO:0000313" key="2">
    <source>
        <dbReference type="Proteomes" id="UP000199647"/>
    </source>
</evidence>
<proteinExistence type="predicted"/>
<evidence type="ECO:0000313" key="1">
    <source>
        <dbReference type="EMBL" id="SER59526.1"/>
    </source>
</evidence>
<sequence>MRRDLDRDDMEDFRDWLSLRLALGELRGTSRETFVNGGRLADVLLAAPMIDNWSYHQRDAECLIGRIEAPGSDPLFGHRTAEIIELNPRRGWVLTTAGYLRLGPPAAPRDGGHS</sequence>
<name>A0A1H9QG67_9HYPH</name>
<protein>
    <submittedName>
        <fullName evidence="1">Uncharacterized protein</fullName>
    </submittedName>
</protein>